<dbReference type="CDD" id="cd00063">
    <property type="entry name" value="FN3"/>
    <property type="match status" value="1"/>
</dbReference>
<evidence type="ECO:0000313" key="2">
    <source>
        <dbReference type="EMBL" id="CAF1543636.1"/>
    </source>
</evidence>
<gene>
    <name evidence="2" type="ORF">OVA965_LOCUS38909</name>
    <name evidence="3" type="ORF">TMI583_LOCUS40146</name>
</gene>
<protein>
    <submittedName>
        <fullName evidence="3">Uncharacterized protein</fullName>
    </submittedName>
</protein>
<dbReference type="InterPro" id="IPR036116">
    <property type="entry name" value="FN3_sf"/>
</dbReference>
<reference evidence="3" key="1">
    <citation type="submission" date="2021-02" db="EMBL/GenBank/DDBJ databases">
        <authorList>
            <person name="Nowell W R."/>
        </authorList>
    </citation>
    <scope>NUCLEOTIDE SEQUENCE</scope>
</reference>
<organism evidence="3 4">
    <name type="scientific">Didymodactylos carnosus</name>
    <dbReference type="NCBI Taxonomy" id="1234261"/>
    <lineage>
        <taxon>Eukaryota</taxon>
        <taxon>Metazoa</taxon>
        <taxon>Spiralia</taxon>
        <taxon>Gnathifera</taxon>
        <taxon>Rotifera</taxon>
        <taxon>Eurotatoria</taxon>
        <taxon>Bdelloidea</taxon>
        <taxon>Philodinida</taxon>
        <taxon>Philodinidae</taxon>
        <taxon>Didymodactylos</taxon>
    </lineage>
</organism>
<feature type="non-terminal residue" evidence="3">
    <location>
        <position position="505"/>
    </location>
</feature>
<dbReference type="EMBL" id="CAJOBA010061639">
    <property type="protein sequence ID" value="CAF4332435.1"/>
    <property type="molecule type" value="Genomic_DNA"/>
</dbReference>
<feature type="region of interest" description="Disordered" evidence="1">
    <location>
        <begin position="425"/>
        <end position="450"/>
    </location>
</feature>
<accession>A0A8S2U9Z4</accession>
<comment type="caution">
    <text evidence="3">The sequence shown here is derived from an EMBL/GenBank/DDBJ whole genome shotgun (WGS) entry which is preliminary data.</text>
</comment>
<feature type="non-terminal residue" evidence="3">
    <location>
        <position position="1"/>
    </location>
</feature>
<dbReference type="SUPFAM" id="SSF49265">
    <property type="entry name" value="Fibronectin type III"/>
    <property type="match status" value="1"/>
</dbReference>
<proteinExistence type="predicted"/>
<dbReference type="Proteomes" id="UP000677228">
    <property type="component" value="Unassembled WGS sequence"/>
</dbReference>
<sequence length="505" mass="54691">LLPVRFNTNFENRFVTIYYQFPPKLNVSQTVSFSIRFIDENFVSHIRAGIDQLTESQNVLSYLKFGLIPNFEHKIIFLCNSSTMGYAQSEQLFIPEWNGSYPFDVDDLRATEEYNQILLTWSNPHESNEPIQFSVRCDSRSDYQTVPPNNISFICYNRSFNTTDNITVRSQAVIDGYIYGQVGESYLSFSGFPSISNIEIENSTINSIFVKWNNIQLENQTRLYNYKIKCGIDHNIEPLGTNNSHHCTNLIPGQLYVITVYITNIAATIQRVKRINVNTFACSISSGAPYNVTFETVKSGYSTAVYLFTDTAPVITTTTTNTTISTATTTTATTITTTTTSTATTTTITTTSTTTSTATTTTATTTTTTTTSTATTTTITTTSTTTSTATTTTTTTTSTATTTTTPIPITTTTIATTTTTTSTATTTTTTTTSTTTSTATTTSTTTSTATTTTPIPITTTTTSTATTSKTITTAATTTTTSTTTLTPITTTTTTTPITTTTTTTT</sequence>
<evidence type="ECO:0000313" key="4">
    <source>
        <dbReference type="Proteomes" id="UP000682733"/>
    </source>
</evidence>
<dbReference type="EMBL" id="CAJNOK010039272">
    <property type="protein sequence ID" value="CAF1543636.1"/>
    <property type="molecule type" value="Genomic_DNA"/>
</dbReference>
<evidence type="ECO:0000256" key="1">
    <source>
        <dbReference type="SAM" id="MobiDB-lite"/>
    </source>
</evidence>
<dbReference type="Proteomes" id="UP000682733">
    <property type="component" value="Unassembled WGS sequence"/>
</dbReference>
<name>A0A8S2U9Z4_9BILA</name>
<evidence type="ECO:0000313" key="3">
    <source>
        <dbReference type="EMBL" id="CAF4332435.1"/>
    </source>
</evidence>
<dbReference type="InterPro" id="IPR003961">
    <property type="entry name" value="FN3_dom"/>
</dbReference>
<dbReference type="AlphaFoldDB" id="A0A8S2U9Z4"/>